<reference evidence="1" key="1">
    <citation type="submission" date="2020-10" db="EMBL/GenBank/DDBJ databases">
        <authorList>
            <person name="Gilroy R."/>
        </authorList>
    </citation>
    <scope>NUCLEOTIDE SEQUENCE</scope>
    <source>
        <strain evidence="1">CHK188-20938</strain>
    </source>
</reference>
<reference evidence="1" key="2">
    <citation type="journal article" date="2021" name="PeerJ">
        <title>Extensive microbial diversity within the chicken gut microbiome revealed by metagenomics and culture.</title>
        <authorList>
            <person name="Gilroy R."/>
            <person name="Ravi A."/>
            <person name="Getino M."/>
            <person name="Pursley I."/>
            <person name="Horton D.L."/>
            <person name="Alikhan N.F."/>
            <person name="Baker D."/>
            <person name="Gharbi K."/>
            <person name="Hall N."/>
            <person name="Watson M."/>
            <person name="Adriaenssens E.M."/>
            <person name="Foster-Nyarko E."/>
            <person name="Jarju S."/>
            <person name="Secka A."/>
            <person name="Antonio M."/>
            <person name="Oren A."/>
            <person name="Chaudhuri R.R."/>
            <person name="La Ragione R."/>
            <person name="Hildebrand F."/>
            <person name="Pallen M.J."/>
        </authorList>
    </citation>
    <scope>NUCLEOTIDE SEQUENCE</scope>
    <source>
        <strain evidence="1">CHK188-20938</strain>
    </source>
</reference>
<name>A0A9D1P4H2_9FIRM</name>
<proteinExistence type="predicted"/>
<feature type="non-terminal residue" evidence="1">
    <location>
        <position position="1"/>
    </location>
</feature>
<organism evidence="1 2">
    <name type="scientific">Candidatus Scatomonas pullistercoris</name>
    <dbReference type="NCBI Taxonomy" id="2840920"/>
    <lineage>
        <taxon>Bacteria</taxon>
        <taxon>Bacillati</taxon>
        <taxon>Bacillota</taxon>
        <taxon>Clostridia</taxon>
        <taxon>Lachnospirales</taxon>
        <taxon>Lachnospiraceae</taxon>
        <taxon>Lachnospiraceae incertae sedis</taxon>
        <taxon>Candidatus Scatomonas</taxon>
    </lineage>
</organism>
<protein>
    <submittedName>
        <fullName evidence="1">Uncharacterized protein</fullName>
    </submittedName>
</protein>
<accession>A0A9D1P4H2</accession>
<dbReference type="Proteomes" id="UP000824169">
    <property type="component" value="Unassembled WGS sequence"/>
</dbReference>
<comment type="caution">
    <text evidence="1">The sequence shown here is derived from an EMBL/GenBank/DDBJ whole genome shotgun (WGS) entry which is preliminary data.</text>
</comment>
<sequence length="130" mass="15355">MHYDRISSLRQEQCEDYAREIRDGLSSLLENDSLLSFWKKNYTVFFLPEVKIYSSRLSEIVAEISPFYRSYRNHINTSCQILYRWYISPEAAPLRQRLSGILGDCFDPELYCHGLFEALYSAGELMDRFS</sequence>
<dbReference type="EMBL" id="DVOO01000024">
    <property type="protein sequence ID" value="HIV25760.1"/>
    <property type="molecule type" value="Genomic_DNA"/>
</dbReference>
<evidence type="ECO:0000313" key="2">
    <source>
        <dbReference type="Proteomes" id="UP000824169"/>
    </source>
</evidence>
<gene>
    <name evidence="1" type="ORF">IAB71_08315</name>
</gene>
<dbReference type="AlphaFoldDB" id="A0A9D1P4H2"/>
<evidence type="ECO:0000313" key="1">
    <source>
        <dbReference type="EMBL" id="HIV25760.1"/>
    </source>
</evidence>